<accession>A0ABN2PUP0</accession>
<dbReference type="PANTHER" id="PTHR36932:SF1">
    <property type="entry name" value="CAPSULAR POLYSACCHARIDE BIOSYNTHESIS PROTEIN"/>
    <property type="match status" value="1"/>
</dbReference>
<evidence type="ECO:0000259" key="1">
    <source>
        <dbReference type="Pfam" id="PF04443"/>
    </source>
</evidence>
<organism evidence="2 3">
    <name type="scientific">Streptomyces sodiiphilus</name>
    <dbReference type="NCBI Taxonomy" id="226217"/>
    <lineage>
        <taxon>Bacteria</taxon>
        <taxon>Bacillati</taxon>
        <taxon>Actinomycetota</taxon>
        <taxon>Actinomycetes</taxon>
        <taxon>Kitasatosporales</taxon>
        <taxon>Streptomycetaceae</taxon>
        <taxon>Streptomyces</taxon>
    </lineage>
</organism>
<keyword evidence="3" id="KW-1185">Reference proteome</keyword>
<dbReference type="Pfam" id="PF04443">
    <property type="entry name" value="LuxE"/>
    <property type="match status" value="1"/>
</dbReference>
<dbReference type="Gene3D" id="3.40.50.12780">
    <property type="entry name" value="N-terminal domain of ligase-like"/>
    <property type="match status" value="1"/>
</dbReference>
<proteinExistence type="predicted"/>
<comment type="caution">
    <text evidence="2">The sequence shown here is derived from an EMBL/GenBank/DDBJ whole genome shotgun (WGS) entry which is preliminary data.</text>
</comment>
<feature type="domain" description="Acyl-protein synthetase LuxE" evidence="1">
    <location>
        <begin position="14"/>
        <end position="361"/>
    </location>
</feature>
<gene>
    <name evidence="2" type="ORF">GCM10009716_45890</name>
</gene>
<dbReference type="RefSeq" id="WP_344266100.1">
    <property type="nucleotide sequence ID" value="NZ_BAAAMJ010000072.1"/>
</dbReference>
<dbReference type="EMBL" id="BAAAMJ010000072">
    <property type="protein sequence ID" value="GAA1933508.1"/>
    <property type="molecule type" value="Genomic_DNA"/>
</dbReference>
<dbReference type="InterPro" id="IPR042099">
    <property type="entry name" value="ANL_N_sf"/>
</dbReference>
<sequence>MQLAAMLGDAGAAFRLPNAEREAAVVAALRSAFASHAGHNAFYRAQCEAAGVTAADISSVADLARIPLLPVGMFKQPDAHVLMTAPLTDVELEIRSTGTGGVPSVARRDTTTATRVVTALIGQYRDFFGIAKGAGLFLSPSTAETPEMGMVKVFNLLNGLFDDHAYVVRDYAFDPEEALGLLNRWEESMTRHIIGPPFLVGRLLRYLELEDISLKLDPESLVITLGGWKRYTGESISRRDFDEKVERHLGVPAGRVRDMYGMIESNMLAVECEHHRKHVPPWSYISIRDVEDTSIELPAGRTGVIALLDALSTSYPGFILSEDVGEVDSSPCPCGRTGQTVSFRRRLQGAELGCCAVSIEKFLDSQEIVAECEVPAAPARTEA</sequence>
<reference evidence="2 3" key="1">
    <citation type="journal article" date="2019" name="Int. J. Syst. Evol. Microbiol.">
        <title>The Global Catalogue of Microorganisms (GCM) 10K type strain sequencing project: providing services to taxonomists for standard genome sequencing and annotation.</title>
        <authorList>
            <consortium name="The Broad Institute Genomics Platform"/>
            <consortium name="The Broad Institute Genome Sequencing Center for Infectious Disease"/>
            <person name="Wu L."/>
            <person name="Ma J."/>
        </authorList>
    </citation>
    <scope>NUCLEOTIDE SEQUENCE [LARGE SCALE GENOMIC DNA]</scope>
    <source>
        <strain evidence="2 3">JCM 13581</strain>
    </source>
</reference>
<protein>
    <submittedName>
        <fullName evidence="2">Acyl-protein synthetase</fullName>
    </submittedName>
</protein>
<dbReference type="PANTHER" id="PTHR36932">
    <property type="entry name" value="CAPSULAR POLYSACCHARIDE BIOSYNTHESIS PROTEIN"/>
    <property type="match status" value="1"/>
</dbReference>
<dbReference type="Proteomes" id="UP001501303">
    <property type="component" value="Unassembled WGS sequence"/>
</dbReference>
<evidence type="ECO:0000313" key="3">
    <source>
        <dbReference type="Proteomes" id="UP001501303"/>
    </source>
</evidence>
<evidence type="ECO:0000313" key="2">
    <source>
        <dbReference type="EMBL" id="GAA1933508.1"/>
    </source>
</evidence>
<name>A0ABN2PUP0_9ACTN</name>
<dbReference type="InterPro" id="IPR007534">
    <property type="entry name" value="LuxE"/>
</dbReference>
<dbReference type="InterPro" id="IPR053158">
    <property type="entry name" value="CapK_Type1_Caps_Biosynth"/>
</dbReference>